<dbReference type="Proteomes" id="UP000636800">
    <property type="component" value="Unassembled WGS sequence"/>
</dbReference>
<evidence type="ECO:0000313" key="1">
    <source>
        <dbReference type="EMBL" id="KAG0485418.1"/>
    </source>
</evidence>
<gene>
    <name evidence="1" type="ORF">HPP92_009497</name>
</gene>
<sequence>MVRKAWAQGMAVGCKPSLVVVERRGKLCEGSRGKKSKGFEGKIAKGVEGKSIKRARDKMFANTKPE</sequence>
<comment type="caution">
    <text evidence="1">The sequence shown here is derived from an EMBL/GenBank/DDBJ whole genome shotgun (WGS) entry which is preliminary data.</text>
</comment>
<name>A0A835RFF1_VANPL</name>
<evidence type="ECO:0000313" key="2">
    <source>
        <dbReference type="Proteomes" id="UP000636800"/>
    </source>
</evidence>
<keyword evidence="2" id="KW-1185">Reference proteome</keyword>
<protein>
    <submittedName>
        <fullName evidence="1">Uncharacterized protein</fullName>
    </submittedName>
</protein>
<proteinExistence type="predicted"/>
<dbReference type="EMBL" id="JADCNL010000004">
    <property type="protein sequence ID" value="KAG0485418.1"/>
    <property type="molecule type" value="Genomic_DNA"/>
</dbReference>
<dbReference type="AlphaFoldDB" id="A0A835RFF1"/>
<organism evidence="1 2">
    <name type="scientific">Vanilla planifolia</name>
    <name type="common">Vanilla</name>
    <dbReference type="NCBI Taxonomy" id="51239"/>
    <lineage>
        <taxon>Eukaryota</taxon>
        <taxon>Viridiplantae</taxon>
        <taxon>Streptophyta</taxon>
        <taxon>Embryophyta</taxon>
        <taxon>Tracheophyta</taxon>
        <taxon>Spermatophyta</taxon>
        <taxon>Magnoliopsida</taxon>
        <taxon>Liliopsida</taxon>
        <taxon>Asparagales</taxon>
        <taxon>Orchidaceae</taxon>
        <taxon>Vanilloideae</taxon>
        <taxon>Vanilleae</taxon>
        <taxon>Vanilla</taxon>
    </lineage>
</organism>
<dbReference type="OrthoDB" id="6418713at2759"/>
<accession>A0A835RFF1</accession>
<reference evidence="1 2" key="1">
    <citation type="journal article" date="2020" name="Nat. Food">
        <title>A phased Vanilla planifolia genome enables genetic improvement of flavour and production.</title>
        <authorList>
            <person name="Hasing T."/>
            <person name="Tang H."/>
            <person name="Brym M."/>
            <person name="Khazi F."/>
            <person name="Huang T."/>
            <person name="Chambers A.H."/>
        </authorList>
    </citation>
    <scope>NUCLEOTIDE SEQUENCE [LARGE SCALE GENOMIC DNA]</scope>
    <source>
        <tissue evidence="1">Leaf</tissue>
    </source>
</reference>